<evidence type="ECO:0000256" key="1">
    <source>
        <dbReference type="SAM" id="MobiDB-lite"/>
    </source>
</evidence>
<name>A0A8J4XUW7_CHIOP</name>
<dbReference type="EMBL" id="JACEEZ010020022">
    <property type="protein sequence ID" value="KAG0715102.1"/>
    <property type="molecule type" value="Genomic_DNA"/>
</dbReference>
<comment type="caution">
    <text evidence="2">The sequence shown here is derived from an EMBL/GenBank/DDBJ whole genome shotgun (WGS) entry which is preliminary data.</text>
</comment>
<organism evidence="2 3">
    <name type="scientific">Chionoecetes opilio</name>
    <name type="common">Atlantic snow crab</name>
    <name type="synonym">Cancer opilio</name>
    <dbReference type="NCBI Taxonomy" id="41210"/>
    <lineage>
        <taxon>Eukaryota</taxon>
        <taxon>Metazoa</taxon>
        <taxon>Ecdysozoa</taxon>
        <taxon>Arthropoda</taxon>
        <taxon>Crustacea</taxon>
        <taxon>Multicrustacea</taxon>
        <taxon>Malacostraca</taxon>
        <taxon>Eumalacostraca</taxon>
        <taxon>Eucarida</taxon>
        <taxon>Decapoda</taxon>
        <taxon>Pleocyemata</taxon>
        <taxon>Brachyura</taxon>
        <taxon>Eubrachyura</taxon>
        <taxon>Majoidea</taxon>
        <taxon>Majidae</taxon>
        <taxon>Chionoecetes</taxon>
    </lineage>
</organism>
<accession>A0A8J4XUW7</accession>
<evidence type="ECO:0000313" key="3">
    <source>
        <dbReference type="Proteomes" id="UP000770661"/>
    </source>
</evidence>
<reference evidence="2" key="1">
    <citation type="submission" date="2020-07" db="EMBL/GenBank/DDBJ databases">
        <title>The High-quality genome of the commercially important snow crab, Chionoecetes opilio.</title>
        <authorList>
            <person name="Jeong J.-H."/>
            <person name="Ryu S."/>
        </authorList>
    </citation>
    <scope>NUCLEOTIDE SEQUENCE</scope>
    <source>
        <strain evidence="2">MADBK_172401_WGS</strain>
        <tissue evidence="2">Digestive gland</tissue>
    </source>
</reference>
<dbReference type="Proteomes" id="UP000770661">
    <property type="component" value="Unassembled WGS sequence"/>
</dbReference>
<dbReference type="AlphaFoldDB" id="A0A8J4XUW7"/>
<gene>
    <name evidence="2" type="ORF">GWK47_012723</name>
</gene>
<proteinExistence type="predicted"/>
<protein>
    <submittedName>
        <fullName evidence="2">Uncharacterized protein</fullName>
    </submittedName>
</protein>
<keyword evidence="3" id="KW-1185">Reference proteome</keyword>
<evidence type="ECO:0000313" key="2">
    <source>
        <dbReference type="EMBL" id="KAG0715102.1"/>
    </source>
</evidence>
<feature type="region of interest" description="Disordered" evidence="1">
    <location>
        <begin position="1"/>
        <end position="62"/>
    </location>
</feature>
<sequence>MAQVSSGARRKAWGVETPPAVAGAREEPRGSNLPPYHNATRYHQAPTSHQPPLAATRARPGSIAHHLLQDQGGSDRGHVAGKRLRRGATSVEDYSSICGWADPQRNLYASFLNKVQQRIRRAARESNVQATLNHGAIGTFVVGL</sequence>